<feature type="transmembrane region" description="Helical" evidence="1">
    <location>
        <begin position="212"/>
        <end position="239"/>
    </location>
</feature>
<evidence type="ECO:0000313" key="4">
    <source>
        <dbReference type="EMBL" id="TBU53990.1"/>
    </source>
</evidence>
<feature type="transmembrane region" description="Helical" evidence="1">
    <location>
        <begin position="106"/>
        <end position="124"/>
    </location>
</feature>
<keyword evidence="1" id="KW-0472">Membrane</keyword>
<dbReference type="Pfam" id="PF20152">
    <property type="entry name" value="DUF6534"/>
    <property type="match status" value="1"/>
</dbReference>
<sequence>MALPVLDLVAATLNSSNGSATTIFDHPPPPVLLGGFVALYLSGAVFMQVVVYFQIYQAEAWTTKSIVLVLWVLDILHSAMICIANWQNLVVDYGAYNTLDNITWSIPVTIALTALTTAIIHCFFIRRIFKLSRGNWFITLPLLLLALLRVVSAFVTTAEMLRLRSYVLFIQDFAYIFTLGLAVSAALDILITSILCYYLRRGREGFAPINHMIDLLILYTVENGMITCIATALSLFFWLFMRSNFAFLGMHFVINKLYANSIMASLNARKSIVGKVSGSERGYQLPMILPHHPQSPRSTDHFSRGQIQSTSKPLQVTIDVERTVQRDGTIDADSKSTSGVDLRLSHKPINDNFSDIRRQ</sequence>
<name>A0A4Q9PIU5_9APHY</name>
<dbReference type="STRING" id="114155.A0A4Q9PIU5"/>
<dbReference type="Proteomes" id="UP000292082">
    <property type="component" value="Unassembled WGS sequence"/>
</dbReference>
<dbReference type="AlphaFoldDB" id="A0A4Q9PIU5"/>
<keyword evidence="1" id="KW-0812">Transmembrane</keyword>
<evidence type="ECO:0000259" key="2">
    <source>
        <dbReference type="Pfam" id="PF20152"/>
    </source>
</evidence>
<evidence type="ECO:0000313" key="3">
    <source>
        <dbReference type="EMBL" id="TBU30836.1"/>
    </source>
</evidence>
<accession>A0A4Q9PIU5</accession>
<feature type="transmembrane region" description="Helical" evidence="1">
    <location>
        <begin position="65"/>
        <end position="86"/>
    </location>
</feature>
<evidence type="ECO:0000256" key="1">
    <source>
        <dbReference type="SAM" id="Phobius"/>
    </source>
</evidence>
<dbReference type="EMBL" id="ML143403">
    <property type="protein sequence ID" value="TBU30836.1"/>
    <property type="molecule type" value="Genomic_DNA"/>
</dbReference>
<dbReference type="PANTHER" id="PTHR40465">
    <property type="entry name" value="CHROMOSOME 1, WHOLE GENOME SHOTGUN SEQUENCE"/>
    <property type="match status" value="1"/>
</dbReference>
<feature type="transmembrane region" description="Helical" evidence="1">
    <location>
        <begin position="175"/>
        <end position="200"/>
    </location>
</feature>
<keyword evidence="5" id="KW-1185">Reference proteome</keyword>
<dbReference type="OrthoDB" id="3206554at2759"/>
<organism evidence="4 5">
    <name type="scientific">Dichomitus squalens</name>
    <dbReference type="NCBI Taxonomy" id="114155"/>
    <lineage>
        <taxon>Eukaryota</taxon>
        <taxon>Fungi</taxon>
        <taxon>Dikarya</taxon>
        <taxon>Basidiomycota</taxon>
        <taxon>Agaricomycotina</taxon>
        <taxon>Agaricomycetes</taxon>
        <taxon>Polyporales</taxon>
        <taxon>Polyporaceae</taxon>
        <taxon>Dichomitus</taxon>
    </lineage>
</organism>
<dbReference type="OMA" id="HIHWSIA"/>
<feature type="domain" description="DUF6534" evidence="2">
    <location>
        <begin position="184"/>
        <end position="271"/>
    </location>
</feature>
<dbReference type="InterPro" id="IPR045339">
    <property type="entry name" value="DUF6534"/>
</dbReference>
<evidence type="ECO:0000313" key="5">
    <source>
        <dbReference type="Proteomes" id="UP000292082"/>
    </source>
</evidence>
<dbReference type="Proteomes" id="UP000292957">
    <property type="component" value="Unassembled WGS sequence"/>
</dbReference>
<reference evidence="4 5" key="1">
    <citation type="submission" date="2019-01" db="EMBL/GenBank/DDBJ databases">
        <title>Draft genome sequences of three monokaryotic isolates of the white-rot basidiomycete fungus Dichomitus squalens.</title>
        <authorList>
            <consortium name="DOE Joint Genome Institute"/>
            <person name="Lopez S.C."/>
            <person name="Andreopoulos B."/>
            <person name="Pangilinan J."/>
            <person name="Lipzen A."/>
            <person name="Riley R."/>
            <person name="Ahrendt S."/>
            <person name="Ng V."/>
            <person name="Barry K."/>
            <person name="Daum C."/>
            <person name="Grigoriev I.V."/>
            <person name="Hilden K.S."/>
            <person name="Makela M.R."/>
            <person name="de Vries R.P."/>
        </authorList>
    </citation>
    <scope>NUCLEOTIDE SEQUENCE [LARGE SCALE GENOMIC DNA]</scope>
    <source>
        <strain evidence="4 5">CBS 464.89</strain>
        <strain evidence="3">OM18370.1</strain>
    </source>
</reference>
<gene>
    <name evidence="4" type="ORF">BD310DRAFT_980718</name>
    <name evidence="3" type="ORF">BD311DRAFT_805144</name>
</gene>
<protein>
    <recommendedName>
        <fullName evidence="2">DUF6534 domain-containing protein</fullName>
    </recommendedName>
</protein>
<dbReference type="PANTHER" id="PTHR40465:SF1">
    <property type="entry name" value="DUF6534 DOMAIN-CONTAINING PROTEIN"/>
    <property type="match status" value="1"/>
</dbReference>
<feature type="transmembrane region" description="Helical" evidence="1">
    <location>
        <begin position="136"/>
        <end position="155"/>
    </location>
</feature>
<feature type="transmembrane region" description="Helical" evidence="1">
    <location>
        <begin position="30"/>
        <end position="53"/>
    </location>
</feature>
<proteinExistence type="predicted"/>
<dbReference type="EMBL" id="ML145200">
    <property type="protein sequence ID" value="TBU53990.1"/>
    <property type="molecule type" value="Genomic_DNA"/>
</dbReference>
<keyword evidence="1" id="KW-1133">Transmembrane helix</keyword>